<evidence type="ECO:0000256" key="1">
    <source>
        <dbReference type="ARBA" id="ARBA00007072"/>
    </source>
</evidence>
<dbReference type="GO" id="GO:0008810">
    <property type="term" value="F:cellulase activity"/>
    <property type="evidence" value="ECO:0007669"/>
    <property type="project" value="InterPro"/>
</dbReference>
<dbReference type="Gene3D" id="2.60.40.1190">
    <property type="match status" value="1"/>
</dbReference>
<keyword evidence="4" id="KW-0326">Glycosidase</keyword>
<evidence type="ECO:0000256" key="3">
    <source>
        <dbReference type="ARBA" id="ARBA00023277"/>
    </source>
</evidence>
<evidence type="ECO:0000256" key="6">
    <source>
        <dbReference type="SAM" id="MobiDB-lite"/>
    </source>
</evidence>
<dbReference type="Pfam" id="PF00759">
    <property type="entry name" value="Glyco_hydro_9"/>
    <property type="match status" value="1"/>
</dbReference>
<evidence type="ECO:0000259" key="9">
    <source>
        <dbReference type="Pfam" id="PF06452"/>
    </source>
</evidence>
<feature type="domain" description="Cellulase Ig-like" evidence="8">
    <location>
        <begin position="262"/>
        <end position="339"/>
    </location>
</feature>
<dbReference type="SUPFAM" id="SSF49344">
    <property type="entry name" value="CBD9-like"/>
    <property type="match status" value="1"/>
</dbReference>
<evidence type="ECO:0000256" key="4">
    <source>
        <dbReference type="ARBA" id="ARBA00023295"/>
    </source>
</evidence>
<feature type="domain" description="Carbohydrate-binding" evidence="9">
    <location>
        <begin position="46"/>
        <end position="231"/>
    </location>
</feature>
<reference evidence="10" key="1">
    <citation type="journal article" date="2012" name="Biotechnol. Lett.">
        <title>Identification and characterization of novel cellulolytic and hemicellulolytic genes and enzymes derived from German grassland soil metagenomes.</title>
        <authorList>
            <person name="Nacke H."/>
            <person name="Engelhaupt M."/>
            <person name="Brady S."/>
            <person name="Fischer C."/>
            <person name="Tautzt J."/>
            <person name="Daniel R."/>
        </authorList>
    </citation>
    <scope>NUCLEOTIDE SEQUENCE</scope>
</reference>
<dbReference type="PANTHER" id="PTHR22298">
    <property type="entry name" value="ENDO-1,4-BETA-GLUCANASE"/>
    <property type="match status" value="1"/>
</dbReference>
<name>H9TUL5_9ZZZZ</name>
<dbReference type="Gene3D" id="2.60.40.10">
    <property type="entry name" value="Immunoglobulins"/>
    <property type="match status" value="1"/>
</dbReference>
<dbReference type="Pfam" id="PF02927">
    <property type="entry name" value="CelD_N"/>
    <property type="match status" value="1"/>
</dbReference>
<dbReference type="EMBL" id="JF799947">
    <property type="protein sequence ID" value="AFG25775.1"/>
    <property type="molecule type" value="Genomic_DNA"/>
</dbReference>
<organism evidence="10">
    <name type="scientific">uncultured organism</name>
    <dbReference type="NCBI Taxonomy" id="155900"/>
    <lineage>
        <taxon>unclassified sequences</taxon>
        <taxon>environmental samples</taxon>
    </lineage>
</organism>
<comment type="similarity">
    <text evidence="1">Belongs to the glycosyl hydrolase 9 (cellulase E) family.</text>
</comment>
<dbReference type="InterPro" id="IPR004197">
    <property type="entry name" value="Cellulase_Ig-like"/>
</dbReference>
<evidence type="ECO:0000256" key="5">
    <source>
        <dbReference type="ARBA" id="ARBA00023326"/>
    </source>
</evidence>
<feature type="region of interest" description="Disordered" evidence="6">
    <location>
        <begin position="755"/>
        <end position="779"/>
    </location>
</feature>
<keyword evidence="3" id="KW-0119">Carbohydrate metabolism</keyword>
<dbReference type="GO" id="GO:0000272">
    <property type="term" value="P:polysaccharide catabolic process"/>
    <property type="evidence" value="ECO:0007669"/>
    <property type="project" value="UniProtKB-KW"/>
</dbReference>
<dbReference type="PROSITE" id="PS00698">
    <property type="entry name" value="GH9_3"/>
    <property type="match status" value="1"/>
</dbReference>
<dbReference type="Pfam" id="PF06452">
    <property type="entry name" value="CBM9_1"/>
    <property type="match status" value="1"/>
</dbReference>
<dbReference type="Gene3D" id="1.50.10.10">
    <property type="match status" value="1"/>
</dbReference>
<dbReference type="SUPFAM" id="SSF48208">
    <property type="entry name" value="Six-hairpin glycosidases"/>
    <property type="match status" value="1"/>
</dbReference>
<feature type="domain" description="Glycoside hydrolase family 9" evidence="7">
    <location>
        <begin position="350"/>
        <end position="820"/>
    </location>
</feature>
<keyword evidence="2" id="KW-0378">Hydrolase</keyword>
<dbReference type="SUPFAM" id="SSF81296">
    <property type="entry name" value="E set domains"/>
    <property type="match status" value="1"/>
</dbReference>
<dbReference type="GO" id="GO:0030246">
    <property type="term" value="F:carbohydrate binding"/>
    <property type="evidence" value="ECO:0007669"/>
    <property type="project" value="InterPro"/>
</dbReference>
<accession>H9TUL5</accession>
<dbReference type="InterPro" id="IPR033126">
    <property type="entry name" value="Glyco_hydro_9_Asp/Glu_AS"/>
</dbReference>
<sequence>MKHRIIIACLGALAICSSLSAQEMLAPPSVDGEAVYIPFPVTISLDGELDDWAGVPSVTVERGPMTSSDPLENGSFTFAAAADEEFFYVTMSMVDQNIITGQHGDSYWNEDSLEFYLNLSGERLRTEYGDGVFQFNINPGHIGNTDPSEITITGTSSASAEVQAIVFETDDGWGFEATVSIADYVTPEHGLEIGFQAQANGASSADRDVKLIWSLADTDDTSWQNPSVFGSGIFFEVGRTDIPEVIQPVAAQPTETPQLIVQVSVNQVGYFPDSVKFAMVTGTGTSDWSLINVDTNETVAEGTTSEGVLDNASGDTVQTIDFSDFSTPGTYRLVVGDAQSVPFQIGSALYSQLKQNALHYFYLNRSGIPLEPEYAGEWAREAGHISDEDVTCWEGTDADGQTWDGCDYRLNVRGGWYDAGDYGKYVVNGGISVWTLLNLYERLPDSFGDGTLSIPESGNGVPDILDEARWEMEFLLAMQVPGGQPLAGMVHHKMHDRRWSGVPVMPPAEVDNDNQQNGRFLFPPSTAATLNMAATAAQCARIWREIDPEFANRCLNAAQTAWNAANENPVMLAGRTPGEGGGDYGDGNVDDEFYWAAAELFITTGDEEYREYLTASRYFNVFPGTNPSNVSSMSWGGTAALGTISLAVVPNTLPENDIEVLRNQITEAAEGYLETIGAEGYRVPISDNRYYWGSNSDVLNNAIILALAYDFTSDDRFLNGVNDSMDYVLGRNALGFSFVSGYGAVSMQHPHHRFWGNRPQSSFPPPPPGALAGGPNAQPADPAAINAVGQFPPAKRYIDDIESYSTNEVTINWNAPLVWVSAYLDARFNER</sequence>
<dbReference type="InterPro" id="IPR001701">
    <property type="entry name" value="Glyco_hydro_9"/>
</dbReference>
<evidence type="ECO:0000259" key="7">
    <source>
        <dbReference type="Pfam" id="PF00759"/>
    </source>
</evidence>
<dbReference type="CDD" id="cd02850">
    <property type="entry name" value="E_set_Cellulase_N"/>
    <property type="match status" value="1"/>
</dbReference>
<dbReference type="InterPro" id="IPR012341">
    <property type="entry name" value="6hp_glycosidase-like_sf"/>
</dbReference>
<keyword evidence="5" id="KW-0624">Polysaccharide degradation</keyword>
<proteinExistence type="inferred from homology"/>
<dbReference type="InterPro" id="IPR013783">
    <property type="entry name" value="Ig-like_fold"/>
</dbReference>
<evidence type="ECO:0000256" key="2">
    <source>
        <dbReference type="ARBA" id="ARBA00022801"/>
    </source>
</evidence>
<evidence type="ECO:0000259" key="8">
    <source>
        <dbReference type="Pfam" id="PF02927"/>
    </source>
</evidence>
<evidence type="ECO:0000313" key="10">
    <source>
        <dbReference type="EMBL" id="AFG25775.1"/>
    </source>
</evidence>
<protein>
    <submittedName>
        <fullName evidence="10">Cellulase</fullName>
    </submittedName>
</protein>
<dbReference type="InterPro" id="IPR014756">
    <property type="entry name" value="Ig_E-set"/>
</dbReference>
<dbReference type="InterPro" id="IPR010502">
    <property type="entry name" value="Carb-bd_dom_fam9"/>
</dbReference>
<dbReference type="InterPro" id="IPR008928">
    <property type="entry name" value="6-hairpin_glycosidase_sf"/>
</dbReference>
<dbReference type="AlphaFoldDB" id="H9TUL5"/>